<evidence type="ECO:0000313" key="4">
    <source>
        <dbReference type="EMBL" id="AMQ56020.1"/>
    </source>
</evidence>
<feature type="domain" description="Metallo-beta-lactamase" evidence="2">
    <location>
        <begin position="15"/>
        <end position="248"/>
    </location>
</feature>
<dbReference type="InterPro" id="IPR050698">
    <property type="entry name" value="MBL"/>
</dbReference>
<feature type="domain" description="Beta-Casp" evidence="3">
    <location>
        <begin position="253"/>
        <end position="377"/>
    </location>
</feature>
<reference evidence="5" key="1">
    <citation type="submission" date="2015-09" db="EMBL/GenBank/DDBJ databases">
        <title>Complete sequence of Algoriphagus sp. M8-2.</title>
        <authorList>
            <person name="Shintani M."/>
        </authorList>
    </citation>
    <scope>NUCLEOTIDE SEQUENCE [LARGE SCALE GENOMIC DNA]</scope>
    <source>
        <strain evidence="5">M8-2</strain>
    </source>
</reference>
<dbReference type="GO" id="GO:0004521">
    <property type="term" value="F:RNA endonuclease activity"/>
    <property type="evidence" value="ECO:0007669"/>
    <property type="project" value="TreeGrafter"/>
</dbReference>
<dbReference type="InterPro" id="IPR001279">
    <property type="entry name" value="Metallo-B-lactamas"/>
</dbReference>
<dbReference type="Pfam" id="PF16661">
    <property type="entry name" value="Lactamase_B_6"/>
    <property type="match status" value="1"/>
</dbReference>
<dbReference type="InterPro" id="IPR022712">
    <property type="entry name" value="Beta_Casp"/>
</dbReference>
<sequence>MDVSVKFLGGAGAVTGSKYLIDTGEFEFLLDCGLFQGPRELRRRNWDPFPMPLGELEAVVLTHAHLDHIGYLPKLVKQGFKGPIYCTEPTAELAKILLLDSGKLQEEEAEYAKKKGFSRHENPEPLYTMEDAEAVFPLLSPQPFESAFFIHPKIKVNFYHAGHILGAAIVKVTLIGENQTKRLVFSGDLGRYHDPILFPPTRIPKADVLWIESTYGDRKSTTQKPEDELARAIRDIFDRNGLAIIPSFAVGRTQLIMYHLYQLMEKGKIPKAPIFLDSPMAIDTTKLYLDYHSFHRLSAMLEEENEHAFNHPHLHYFQKQEQSVSLNNFQGRGIIISASGMATGGRILHHLFHHLPEEKNGIILVGYQAEGTRGRRLLEGEPSVRIYGYEIPVKAKIYSIEGLSAHADQEELMDWAEGFCENPKRVFVIHGEKESAEALAFQLKDKLQWKNVLIPQYLESHILFEGI</sequence>
<evidence type="ECO:0000256" key="1">
    <source>
        <dbReference type="ARBA" id="ARBA00022801"/>
    </source>
</evidence>
<dbReference type="STRING" id="1727163.AO498_06320"/>
<dbReference type="OrthoDB" id="9803916at2"/>
<name>A0A142ELL5_9BACT</name>
<gene>
    <name evidence="4" type="ORF">AO498_06320</name>
</gene>
<accession>A0A142ELL5</accession>
<dbReference type="AlphaFoldDB" id="A0A142ELL5"/>
<dbReference type="GO" id="GO:0016787">
    <property type="term" value="F:hydrolase activity"/>
    <property type="evidence" value="ECO:0007669"/>
    <property type="project" value="UniProtKB-KW"/>
</dbReference>
<reference evidence="4 5" key="2">
    <citation type="journal article" date="2016" name="Genome Announc.">
        <title>Complete Genome Sequence of Algoriphagus sp. Strain M8-2, Isolated from a Brackish Lake.</title>
        <authorList>
            <person name="Muraguchi Y."/>
            <person name="Kushimoto K."/>
            <person name="Ohtsubo Y."/>
            <person name="Suzuki T."/>
            <person name="Dohra H."/>
            <person name="Kimbara K."/>
            <person name="Shintani M."/>
        </authorList>
    </citation>
    <scope>NUCLEOTIDE SEQUENCE [LARGE SCALE GENOMIC DNA]</scope>
    <source>
        <strain evidence="4 5">M8-2</strain>
    </source>
</reference>
<protein>
    <submittedName>
        <fullName evidence="4">MBL fold metallo-hydrolase</fullName>
    </submittedName>
</protein>
<dbReference type="SMART" id="SM00849">
    <property type="entry name" value="Lactamase_B"/>
    <property type="match status" value="1"/>
</dbReference>
<dbReference type="PANTHER" id="PTHR11203">
    <property type="entry name" value="CLEAVAGE AND POLYADENYLATION SPECIFICITY FACTOR FAMILY MEMBER"/>
    <property type="match status" value="1"/>
</dbReference>
<evidence type="ECO:0000259" key="3">
    <source>
        <dbReference type="SMART" id="SM01027"/>
    </source>
</evidence>
<dbReference type="PANTHER" id="PTHR11203:SF37">
    <property type="entry name" value="INTEGRATOR COMPLEX SUBUNIT 11"/>
    <property type="match status" value="1"/>
</dbReference>
<proteinExistence type="predicted"/>
<evidence type="ECO:0000313" key="5">
    <source>
        <dbReference type="Proteomes" id="UP000073816"/>
    </source>
</evidence>
<dbReference type="CDD" id="cd16295">
    <property type="entry name" value="TTHA0252-CPSF-like_MBL-fold"/>
    <property type="match status" value="1"/>
</dbReference>
<dbReference type="EMBL" id="CP012836">
    <property type="protein sequence ID" value="AMQ56020.1"/>
    <property type="molecule type" value="Genomic_DNA"/>
</dbReference>
<dbReference type="Pfam" id="PF07521">
    <property type="entry name" value="RMMBL"/>
    <property type="match status" value="1"/>
</dbReference>
<keyword evidence="5" id="KW-1185">Reference proteome</keyword>
<dbReference type="SMART" id="SM01027">
    <property type="entry name" value="Beta-Casp"/>
    <property type="match status" value="1"/>
</dbReference>
<dbReference type="RefSeq" id="WP_067544858.1">
    <property type="nucleotide sequence ID" value="NZ_CP012836.1"/>
</dbReference>
<dbReference type="InterPro" id="IPR011108">
    <property type="entry name" value="RMMBL"/>
</dbReference>
<dbReference type="Proteomes" id="UP000073816">
    <property type="component" value="Chromosome"/>
</dbReference>
<dbReference type="Gene3D" id="3.60.15.10">
    <property type="entry name" value="Ribonuclease Z/Hydroxyacylglutathione hydrolase-like"/>
    <property type="match status" value="1"/>
</dbReference>
<dbReference type="SUPFAM" id="SSF56281">
    <property type="entry name" value="Metallo-hydrolase/oxidoreductase"/>
    <property type="match status" value="1"/>
</dbReference>
<dbReference type="Gene3D" id="3.40.50.10890">
    <property type="match status" value="1"/>
</dbReference>
<dbReference type="PATRIC" id="fig|1727163.4.peg.1311"/>
<dbReference type="KEGG" id="alm:AO498_06320"/>
<keyword evidence="1 4" id="KW-0378">Hydrolase</keyword>
<organism evidence="4 5">
    <name type="scientific">Algoriphagus sanaruensis</name>
    <dbReference type="NCBI Taxonomy" id="1727163"/>
    <lineage>
        <taxon>Bacteria</taxon>
        <taxon>Pseudomonadati</taxon>
        <taxon>Bacteroidota</taxon>
        <taxon>Cytophagia</taxon>
        <taxon>Cytophagales</taxon>
        <taxon>Cyclobacteriaceae</taxon>
        <taxon>Algoriphagus</taxon>
    </lineage>
</organism>
<evidence type="ECO:0000259" key="2">
    <source>
        <dbReference type="SMART" id="SM00849"/>
    </source>
</evidence>
<dbReference type="Pfam" id="PF10996">
    <property type="entry name" value="Beta-Casp"/>
    <property type="match status" value="1"/>
</dbReference>
<dbReference type="InterPro" id="IPR036866">
    <property type="entry name" value="RibonucZ/Hydroxyglut_hydro"/>
</dbReference>